<dbReference type="AlphaFoldDB" id="A0A917QAL5"/>
<sequence>MPVPSTSAAAAFADETRIARMVEDVCAWARHESPTDDAAAVDGMMDLLVAGLDGDPVTIERIPGRDGLGGSVILRAGPATSEKPALVLSHLDTVHPIGTAASDLPVRVEGDRLYGPGVYDMKGGAYLALQGFLEVARRGTAKRPMVFLFTPDEEIGSPTTRALIEHLGRDAAAVLVTEPARDGGKIVTCRKGVGRFDVHVEGRPAHSGSRHPDGRNAIYEAARQISAIEAMTDYSRGITTTVGLIKGGTAMNTIPQHCRFSIDLRVETAADGEELSAKILALAPQKPDFRVTVTGGMNRPPFERTPEVAALFDTASALASEIGFTLVETERTGGGSDGNFTAGLGVPTLDGLGIDGDGAHTLAEYGLVSSLGPRAMLAARLLETV</sequence>
<name>A0A917QAL5_9HYPH</name>
<evidence type="ECO:0000313" key="6">
    <source>
        <dbReference type="Proteomes" id="UP000600449"/>
    </source>
</evidence>
<dbReference type="SUPFAM" id="SSF53187">
    <property type="entry name" value="Zn-dependent exopeptidases"/>
    <property type="match status" value="1"/>
</dbReference>
<dbReference type="SUPFAM" id="SSF55031">
    <property type="entry name" value="Bacterial exopeptidase dimerisation domain"/>
    <property type="match status" value="1"/>
</dbReference>
<dbReference type="Gene3D" id="3.40.630.10">
    <property type="entry name" value="Zn peptidases"/>
    <property type="match status" value="1"/>
</dbReference>
<organism evidence="5 6">
    <name type="scientific">Salinarimonas ramus</name>
    <dbReference type="NCBI Taxonomy" id="690164"/>
    <lineage>
        <taxon>Bacteria</taxon>
        <taxon>Pseudomonadati</taxon>
        <taxon>Pseudomonadota</taxon>
        <taxon>Alphaproteobacteria</taxon>
        <taxon>Hyphomicrobiales</taxon>
        <taxon>Salinarimonadaceae</taxon>
        <taxon>Salinarimonas</taxon>
    </lineage>
</organism>
<dbReference type="Pfam" id="PF07687">
    <property type="entry name" value="M20_dimer"/>
    <property type="match status" value="1"/>
</dbReference>
<keyword evidence="6" id="KW-1185">Reference proteome</keyword>
<dbReference type="GO" id="GO:0004180">
    <property type="term" value="F:carboxypeptidase activity"/>
    <property type="evidence" value="ECO:0007669"/>
    <property type="project" value="UniProtKB-KW"/>
</dbReference>
<evidence type="ECO:0000259" key="4">
    <source>
        <dbReference type="Pfam" id="PF07687"/>
    </source>
</evidence>
<dbReference type="InterPro" id="IPR017150">
    <property type="entry name" value="Pept_M20_glutamate_carboxypep"/>
</dbReference>
<dbReference type="InterPro" id="IPR050072">
    <property type="entry name" value="Peptidase_M20A"/>
</dbReference>
<feature type="domain" description="Peptidase M20 dimerisation" evidence="4">
    <location>
        <begin position="190"/>
        <end position="284"/>
    </location>
</feature>
<keyword evidence="2" id="KW-0378">Hydrolase</keyword>
<dbReference type="Pfam" id="PF01546">
    <property type="entry name" value="Peptidase_M20"/>
    <property type="match status" value="1"/>
</dbReference>
<dbReference type="Proteomes" id="UP000600449">
    <property type="component" value="Unassembled WGS sequence"/>
</dbReference>
<feature type="active site" description="Proton acceptor" evidence="3">
    <location>
        <position position="153"/>
    </location>
</feature>
<dbReference type="InterPro" id="IPR002933">
    <property type="entry name" value="Peptidase_M20"/>
</dbReference>
<proteinExistence type="predicted"/>
<evidence type="ECO:0000256" key="3">
    <source>
        <dbReference type="PIRSR" id="PIRSR037238-1"/>
    </source>
</evidence>
<keyword evidence="5" id="KW-0121">Carboxypeptidase</keyword>
<dbReference type="InterPro" id="IPR011650">
    <property type="entry name" value="Peptidase_M20_dimer"/>
</dbReference>
<dbReference type="Gene3D" id="3.30.70.360">
    <property type="match status" value="1"/>
</dbReference>
<evidence type="ECO:0000256" key="2">
    <source>
        <dbReference type="ARBA" id="ARBA00022801"/>
    </source>
</evidence>
<evidence type="ECO:0000313" key="5">
    <source>
        <dbReference type="EMBL" id="GGK39128.1"/>
    </source>
</evidence>
<keyword evidence="1" id="KW-0479">Metal-binding</keyword>
<dbReference type="PANTHER" id="PTHR43808:SF9">
    <property type="entry name" value="BLL0789 PROTEIN"/>
    <property type="match status" value="1"/>
</dbReference>
<keyword evidence="5" id="KW-0645">Protease</keyword>
<evidence type="ECO:0000256" key="1">
    <source>
        <dbReference type="ARBA" id="ARBA00022723"/>
    </source>
</evidence>
<dbReference type="GO" id="GO:0046872">
    <property type="term" value="F:metal ion binding"/>
    <property type="evidence" value="ECO:0007669"/>
    <property type="project" value="UniProtKB-KW"/>
</dbReference>
<accession>A0A917QAL5</accession>
<dbReference type="InterPro" id="IPR036264">
    <property type="entry name" value="Bact_exopeptidase_dim_dom"/>
</dbReference>
<dbReference type="CDD" id="cd03885">
    <property type="entry name" value="M20_CPDG2"/>
    <property type="match status" value="1"/>
</dbReference>
<gene>
    <name evidence="5" type="ORF">GCM10011322_27740</name>
</gene>
<dbReference type="PIRSF" id="PIRSF037238">
    <property type="entry name" value="Carboxypeptidase_G2"/>
    <property type="match status" value="1"/>
</dbReference>
<dbReference type="EMBL" id="BMMF01000008">
    <property type="protein sequence ID" value="GGK39128.1"/>
    <property type="molecule type" value="Genomic_DNA"/>
</dbReference>
<reference evidence="5 6" key="1">
    <citation type="journal article" date="2014" name="Int. J. Syst. Evol. Microbiol.">
        <title>Complete genome sequence of Corynebacterium casei LMG S-19264T (=DSM 44701T), isolated from a smear-ripened cheese.</title>
        <authorList>
            <consortium name="US DOE Joint Genome Institute (JGI-PGF)"/>
            <person name="Walter F."/>
            <person name="Albersmeier A."/>
            <person name="Kalinowski J."/>
            <person name="Ruckert C."/>
        </authorList>
    </citation>
    <scope>NUCLEOTIDE SEQUENCE [LARGE SCALE GENOMIC DNA]</scope>
    <source>
        <strain evidence="5 6">CGMCC 1.9161</strain>
    </source>
</reference>
<comment type="caution">
    <text evidence="5">The sequence shown here is derived from an EMBL/GenBank/DDBJ whole genome shotgun (WGS) entry which is preliminary data.</text>
</comment>
<protein>
    <submittedName>
        <fullName evidence="5">Carboxypeptidase</fullName>
    </submittedName>
</protein>
<feature type="active site" evidence="3">
    <location>
        <position position="92"/>
    </location>
</feature>
<dbReference type="PANTHER" id="PTHR43808">
    <property type="entry name" value="ACETYLORNITHINE DEACETYLASE"/>
    <property type="match status" value="1"/>
</dbReference>